<protein>
    <submittedName>
        <fullName evidence="2">Uncharacterized protein</fullName>
    </submittedName>
</protein>
<dbReference type="InterPro" id="IPR046200">
    <property type="entry name" value="DUF6233"/>
</dbReference>
<gene>
    <name evidence="2" type="ORF">GCM10010211_83610</name>
</gene>
<dbReference type="Proteomes" id="UP000654471">
    <property type="component" value="Unassembled WGS sequence"/>
</dbReference>
<evidence type="ECO:0000313" key="2">
    <source>
        <dbReference type="EMBL" id="GGV03622.1"/>
    </source>
</evidence>
<feature type="region of interest" description="Disordered" evidence="1">
    <location>
        <begin position="49"/>
        <end position="70"/>
    </location>
</feature>
<accession>A0ABQ2VSF3</accession>
<sequence>MDADEGRAYPRAKLHLPDGQRVQVRATRCRPDRLGRFWYDYALELPTRTDDRRRGPSPTTYLFTGSAPHPIIQPIEGQDYRAIHAPPRQERQRWRLAPAPPTASRSGYFVHRLNCAQTENAERLLTDPEALEMLADPTVAVPCPVCRPETVLRTS</sequence>
<dbReference type="EMBL" id="BMRP01000087">
    <property type="protein sequence ID" value="GGV03622.1"/>
    <property type="molecule type" value="Genomic_DNA"/>
</dbReference>
<proteinExistence type="predicted"/>
<evidence type="ECO:0000256" key="1">
    <source>
        <dbReference type="SAM" id="MobiDB-lite"/>
    </source>
</evidence>
<keyword evidence="3" id="KW-1185">Reference proteome</keyword>
<comment type="caution">
    <text evidence="2">The sequence shown here is derived from an EMBL/GenBank/DDBJ whole genome shotgun (WGS) entry which is preliminary data.</text>
</comment>
<evidence type="ECO:0000313" key="3">
    <source>
        <dbReference type="Proteomes" id="UP000654471"/>
    </source>
</evidence>
<organism evidence="2 3">
    <name type="scientific">Streptomyces albospinus</name>
    <dbReference type="NCBI Taxonomy" id="285515"/>
    <lineage>
        <taxon>Bacteria</taxon>
        <taxon>Bacillati</taxon>
        <taxon>Actinomycetota</taxon>
        <taxon>Actinomycetes</taxon>
        <taxon>Kitasatosporales</taxon>
        <taxon>Streptomycetaceae</taxon>
        <taxon>Streptomyces</taxon>
    </lineage>
</organism>
<name>A0ABQ2VSF3_9ACTN</name>
<dbReference type="RefSeq" id="WP_189308608.1">
    <property type="nucleotide sequence ID" value="NZ_BMRP01000087.1"/>
</dbReference>
<dbReference type="Pfam" id="PF19746">
    <property type="entry name" value="DUF6233"/>
    <property type="match status" value="1"/>
</dbReference>
<reference evidence="3" key="1">
    <citation type="journal article" date="2019" name="Int. J. Syst. Evol. Microbiol.">
        <title>The Global Catalogue of Microorganisms (GCM) 10K type strain sequencing project: providing services to taxonomists for standard genome sequencing and annotation.</title>
        <authorList>
            <consortium name="The Broad Institute Genomics Platform"/>
            <consortium name="The Broad Institute Genome Sequencing Center for Infectious Disease"/>
            <person name="Wu L."/>
            <person name="Ma J."/>
        </authorList>
    </citation>
    <scope>NUCLEOTIDE SEQUENCE [LARGE SCALE GENOMIC DNA]</scope>
    <source>
        <strain evidence="3">JCM 3399</strain>
    </source>
</reference>